<feature type="region of interest" description="Disordered" evidence="1">
    <location>
        <begin position="35"/>
        <end position="72"/>
    </location>
</feature>
<dbReference type="KEGG" id="ccp:CHC_T00002984001"/>
<keyword evidence="3" id="KW-1185">Reference proteome</keyword>
<protein>
    <submittedName>
        <fullName evidence="2">Uncharacterized protein</fullName>
    </submittedName>
</protein>
<evidence type="ECO:0000256" key="1">
    <source>
        <dbReference type="SAM" id="MobiDB-lite"/>
    </source>
</evidence>
<name>R7QA64_CHOCR</name>
<evidence type="ECO:0000313" key="3">
    <source>
        <dbReference type="Proteomes" id="UP000012073"/>
    </source>
</evidence>
<sequence length="221" mass="24315">MVWPFLKRYSRRSVVGACCNSSSLPLRVLRTSLSPRRCVPSGKGRRQGTSYSASKSRGHAPPPHASASSRLRLRSSADQPRHLLPHTADLGGLDQQREHAPLRDLAVGAGPSRRPLDPLARRARPHLVLDLGVRGLLRLVRLSPPPLAPAAAAEHLGHVEVPVEPEHPPRLLRALVLGGPLHLAEQRLEHLGHHQRRQVHHPLAHHQPDVARAGPLRRRLA</sequence>
<dbReference type="EMBL" id="HG001687">
    <property type="protein sequence ID" value="CDF34360.1"/>
    <property type="molecule type" value="Genomic_DNA"/>
</dbReference>
<dbReference type="RefSeq" id="XP_005714179.1">
    <property type="nucleotide sequence ID" value="XM_005714122.1"/>
</dbReference>
<reference evidence="3" key="1">
    <citation type="journal article" date="2013" name="Proc. Natl. Acad. Sci. U.S.A.">
        <title>Genome structure and metabolic features in the red seaweed Chondrus crispus shed light on evolution of the Archaeplastida.</title>
        <authorList>
            <person name="Collen J."/>
            <person name="Porcel B."/>
            <person name="Carre W."/>
            <person name="Ball S.G."/>
            <person name="Chaparro C."/>
            <person name="Tonon T."/>
            <person name="Barbeyron T."/>
            <person name="Michel G."/>
            <person name="Noel B."/>
            <person name="Valentin K."/>
            <person name="Elias M."/>
            <person name="Artiguenave F."/>
            <person name="Arun A."/>
            <person name="Aury J.M."/>
            <person name="Barbosa-Neto J.F."/>
            <person name="Bothwell J.H."/>
            <person name="Bouget F.Y."/>
            <person name="Brillet L."/>
            <person name="Cabello-Hurtado F."/>
            <person name="Capella-Gutierrez S."/>
            <person name="Charrier B."/>
            <person name="Cladiere L."/>
            <person name="Cock J.M."/>
            <person name="Coelho S.M."/>
            <person name="Colleoni C."/>
            <person name="Czjzek M."/>
            <person name="Da Silva C."/>
            <person name="Delage L."/>
            <person name="Denoeud F."/>
            <person name="Deschamps P."/>
            <person name="Dittami S.M."/>
            <person name="Gabaldon T."/>
            <person name="Gachon C.M."/>
            <person name="Groisillier A."/>
            <person name="Herve C."/>
            <person name="Jabbari K."/>
            <person name="Katinka M."/>
            <person name="Kloareg B."/>
            <person name="Kowalczyk N."/>
            <person name="Labadie K."/>
            <person name="Leblanc C."/>
            <person name="Lopez P.J."/>
            <person name="McLachlan D.H."/>
            <person name="Meslet-Cladiere L."/>
            <person name="Moustafa A."/>
            <person name="Nehr Z."/>
            <person name="Nyvall Collen P."/>
            <person name="Panaud O."/>
            <person name="Partensky F."/>
            <person name="Poulain J."/>
            <person name="Rensing S.A."/>
            <person name="Rousvoal S."/>
            <person name="Samson G."/>
            <person name="Symeonidi A."/>
            <person name="Weissenbach J."/>
            <person name="Zambounis A."/>
            <person name="Wincker P."/>
            <person name="Boyen C."/>
        </authorList>
    </citation>
    <scope>NUCLEOTIDE SEQUENCE [LARGE SCALE GENOMIC DNA]</scope>
    <source>
        <strain evidence="3">cv. Stackhouse</strain>
    </source>
</reference>
<dbReference type="GeneID" id="17321893"/>
<accession>R7QA64</accession>
<feature type="region of interest" description="Disordered" evidence="1">
    <location>
        <begin position="193"/>
        <end position="221"/>
    </location>
</feature>
<proteinExistence type="predicted"/>
<dbReference type="Gramene" id="CDF34360">
    <property type="protein sequence ID" value="CDF34360"/>
    <property type="gene ID" value="CHC_T00002984001"/>
</dbReference>
<dbReference type="AlphaFoldDB" id="R7QA64"/>
<feature type="compositionally biased region" description="Basic residues" evidence="1">
    <location>
        <begin position="193"/>
        <end position="204"/>
    </location>
</feature>
<dbReference type="Proteomes" id="UP000012073">
    <property type="component" value="Unassembled WGS sequence"/>
</dbReference>
<evidence type="ECO:0000313" key="2">
    <source>
        <dbReference type="EMBL" id="CDF34360.1"/>
    </source>
</evidence>
<gene>
    <name evidence="2" type="ORF">CHC_T00002984001</name>
</gene>
<organism evidence="2 3">
    <name type="scientific">Chondrus crispus</name>
    <name type="common">Carrageen Irish moss</name>
    <name type="synonym">Polymorpha crispa</name>
    <dbReference type="NCBI Taxonomy" id="2769"/>
    <lineage>
        <taxon>Eukaryota</taxon>
        <taxon>Rhodophyta</taxon>
        <taxon>Florideophyceae</taxon>
        <taxon>Rhodymeniophycidae</taxon>
        <taxon>Gigartinales</taxon>
        <taxon>Gigartinaceae</taxon>
        <taxon>Chondrus</taxon>
    </lineage>
</organism>